<sequence length="98" mass="11170">MITVSIGHSCRKLVVDMLRKFRMSPQVGISSDGLTDLYVVPRGTVDAQLYRDDILDPIVRPHACTVADCFILQYDNARPHRARLVENYLHEETIVRMG</sequence>
<accession>A0A4Y2DLU9</accession>
<dbReference type="Gene3D" id="3.30.420.10">
    <property type="entry name" value="Ribonuclease H-like superfamily/Ribonuclease H"/>
    <property type="match status" value="1"/>
</dbReference>
<evidence type="ECO:0000313" key="1">
    <source>
        <dbReference type="EMBL" id="GBM17782.1"/>
    </source>
</evidence>
<keyword evidence="2" id="KW-1185">Reference proteome</keyword>
<name>A0A4Y2DLU9_ARAVE</name>
<reference evidence="1 2" key="1">
    <citation type="journal article" date="2019" name="Sci. Rep.">
        <title>Orb-weaving spider Araneus ventricosus genome elucidates the spidroin gene catalogue.</title>
        <authorList>
            <person name="Kono N."/>
            <person name="Nakamura H."/>
            <person name="Ohtoshi R."/>
            <person name="Moran D.A.P."/>
            <person name="Shinohara A."/>
            <person name="Yoshida Y."/>
            <person name="Fujiwara M."/>
            <person name="Mori M."/>
            <person name="Tomita M."/>
            <person name="Arakawa K."/>
        </authorList>
    </citation>
    <scope>NUCLEOTIDE SEQUENCE [LARGE SCALE GENOMIC DNA]</scope>
</reference>
<evidence type="ECO:0000313" key="2">
    <source>
        <dbReference type="Proteomes" id="UP000499080"/>
    </source>
</evidence>
<dbReference type="GO" id="GO:0003676">
    <property type="term" value="F:nucleic acid binding"/>
    <property type="evidence" value="ECO:0007669"/>
    <property type="project" value="InterPro"/>
</dbReference>
<organism evidence="1 2">
    <name type="scientific">Araneus ventricosus</name>
    <name type="common">Orbweaver spider</name>
    <name type="synonym">Epeira ventricosa</name>
    <dbReference type="NCBI Taxonomy" id="182803"/>
    <lineage>
        <taxon>Eukaryota</taxon>
        <taxon>Metazoa</taxon>
        <taxon>Ecdysozoa</taxon>
        <taxon>Arthropoda</taxon>
        <taxon>Chelicerata</taxon>
        <taxon>Arachnida</taxon>
        <taxon>Araneae</taxon>
        <taxon>Araneomorphae</taxon>
        <taxon>Entelegynae</taxon>
        <taxon>Araneoidea</taxon>
        <taxon>Araneidae</taxon>
        <taxon>Araneus</taxon>
    </lineage>
</organism>
<dbReference type="EMBL" id="BGPR01000394">
    <property type="protein sequence ID" value="GBM17782.1"/>
    <property type="molecule type" value="Genomic_DNA"/>
</dbReference>
<dbReference type="Proteomes" id="UP000499080">
    <property type="component" value="Unassembled WGS sequence"/>
</dbReference>
<evidence type="ECO:0008006" key="3">
    <source>
        <dbReference type="Google" id="ProtNLM"/>
    </source>
</evidence>
<gene>
    <name evidence="1" type="ORF">AVEN_99660_1</name>
</gene>
<dbReference type="AlphaFoldDB" id="A0A4Y2DLU9"/>
<comment type="caution">
    <text evidence="1">The sequence shown here is derived from an EMBL/GenBank/DDBJ whole genome shotgun (WGS) entry which is preliminary data.</text>
</comment>
<protein>
    <recommendedName>
        <fullName evidence="3">Tc1-like transposase DDE domain-containing protein</fullName>
    </recommendedName>
</protein>
<proteinExistence type="predicted"/>
<dbReference type="OrthoDB" id="8942091at2759"/>
<dbReference type="InterPro" id="IPR036397">
    <property type="entry name" value="RNaseH_sf"/>
</dbReference>